<gene>
    <name evidence="2" type="ORF">BON30_08755</name>
</gene>
<feature type="region of interest" description="Disordered" evidence="1">
    <location>
        <begin position="41"/>
        <end position="61"/>
    </location>
</feature>
<dbReference type="AlphaFoldDB" id="A0A1L9BFF2"/>
<reference evidence="3" key="1">
    <citation type="submission" date="2016-11" db="EMBL/GenBank/DDBJ databases">
        <authorList>
            <person name="Shukria A."/>
            <person name="Stevens D.C."/>
        </authorList>
    </citation>
    <scope>NUCLEOTIDE SEQUENCE [LARGE SCALE GENOMIC DNA]</scope>
    <source>
        <strain evidence="3">Cbfe23</strain>
    </source>
</reference>
<organism evidence="2 3">
    <name type="scientific">Cystobacter ferrugineus</name>
    <dbReference type="NCBI Taxonomy" id="83449"/>
    <lineage>
        <taxon>Bacteria</taxon>
        <taxon>Pseudomonadati</taxon>
        <taxon>Myxococcota</taxon>
        <taxon>Myxococcia</taxon>
        <taxon>Myxococcales</taxon>
        <taxon>Cystobacterineae</taxon>
        <taxon>Archangiaceae</taxon>
        <taxon>Cystobacter</taxon>
    </lineage>
</organism>
<dbReference type="STRING" id="83449.BON30_08755"/>
<protein>
    <submittedName>
        <fullName evidence="2">Uncharacterized protein</fullName>
    </submittedName>
</protein>
<comment type="caution">
    <text evidence="2">The sequence shown here is derived from an EMBL/GenBank/DDBJ whole genome shotgun (WGS) entry which is preliminary data.</text>
</comment>
<keyword evidence="3" id="KW-1185">Reference proteome</keyword>
<accession>A0A1L9BFF2</accession>
<evidence type="ECO:0000313" key="3">
    <source>
        <dbReference type="Proteomes" id="UP000182229"/>
    </source>
</evidence>
<evidence type="ECO:0000313" key="2">
    <source>
        <dbReference type="EMBL" id="OJH40989.1"/>
    </source>
</evidence>
<dbReference type="Proteomes" id="UP000182229">
    <property type="component" value="Unassembled WGS sequence"/>
</dbReference>
<sequence>MVVAADALTKYFTFLNEGTSAKWPFDKPHYLLQGLHEHPAGEVPGRDLAPPGGRHVGELPHVRAPGDLEHRFRAKVSTDSGAR</sequence>
<proteinExistence type="predicted"/>
<dbReference type="EMBL" id="MPIN01000002">
    <property type="protein sequence ID" value="OJH40989.1"/>
    <property type="molecule type" value="Genomic_DNA"/>
</dbReference>
<evidence type="ECO:0000256" key="1">
    <source>
        <dbReference type="SAM" id="MobiDB-lite"/>
    </source>
</evidence>
<name>A0A1L9BFF2_9BACT</name>
<reference evidence="2 3" key="2">
    <citation type="submission" date="2016-12" db="EMBL/GenBank/DDBJ databases">
        <title>Draft Genome Sequence of Cystobacter ferrugineus Strain Cbfe23.</title>
        <authorList>
            <person name="Akbar S."/>
            <person name="Dowd S.E."/>
            <person name="Stevens D.C."/>
        </authorList>
    </citation>
    <scope>NUCLEOTIDE SEQUENCE [LARGE SCALE GENOMIC DNA]</scope>
    <source>
        <strain evidence="2 3">Cbfe23</strain>
    </source>
</reference>